<reference evidence="1" key="2">
    <citation type="journal article" date="2015" name="Fish Shellfish Immunol.">
        <title>Early steps in the European eel (Anguilla anguilla)-Vibrio vulnificus interaction in the gills: Role of the RtxA13 toxin.</title>
        <authorList>
            <person name="Callol A."/>
            <person name="Pajuelo D."/>
            <person name="Ebbesson L."/>
            <person name="Teles M."/>
            <person name="MacKenzie S."/>
            <person name="Amaro C."/>
        </authorList>
    </citation>
    <scope>NUCLEOTIDE SEQUENCE</scope>
</reference>
<proteinExistence type="predicted"/>
<name>A0A0E9TLD6_ANGAN</name>
<reference evidence="1" key="1">
    <citation type="submission" date="2014-11" db="EMBL/GenBank/DDBJ databases">
        <authorList>
            <person name="Amaro Gonzalez C."/>
        </authorList>
    </citation>
    <scope>NUCLEOTIDE SEQUENCE</scope>
</reference>
<protein>
    <submittedName>
        <fullName evidence="1">Uncharacterized protein</fullName>
    </submittedName>
</protein>
<dbReference type="AlphaFoldDB" id="A0A0E9TLD6"/>
<dbReference type="EMBL" id="GBXM01055019">
    <property type="protein sequence ID" value="JAH53558.1"/>
    <property type="molecule type" value="Transcribed_RNA"/>
</dbReference>
<evidence type="ECO:0000313" key="1">
    <source>
        <dbReference type="EMBL" id="JAH53558.1"/>
    </source>
</evidence>
<sequence>MLHFVPSVREVAKYLTVANARRTSKLKHSFSVTNSPR</sequence>
<organism evidence="1">
    <name type="scientific">Anguilla anguilla</name>
    <name type="common">European freshwater eel</name>
    <name type="synonym">Muraena anguilla</name>
    <dbReference type="NCBI Taxonomy" id="7936"/>
    <lineage>
        <taxon>Eukaryota</taxon>
        <taxon>Metazoa</taxon>
        <taxon>Chordata</taxon>
        <taxon>Craniata</taxon>
        <taxon>Vertebrata</taxon>
        <taxon>Euteleostomi</taxon>
        <taxon>Actinopterygii</taxon>
        <taxon>Neopterygii</taxon>
        <taxon>Teleostei</taxon>
        <taxon>Anguilliformes</taxon>
        <taxon>Anguillidae</taxon>
        <taxon>Anguilla</taxon>
    </lineage>
</organism>
<accession>A0A0E9TLD6</accession>